<dbReference type="InterPro" id="IPR013249">
    <property type="entry name" value="RNA_pol_sigma70_r4_t2"/>
</dbReference>
<dbReference type="InterPro" id="IPR013325">
    <property type="entry name" value="RNA_pol_sigma_r2"/>
</dbReference>
<protein>
    <submittedName>
        <fullName evidence="7">RNA polymerase sigma-70 factor</fullName>
    </submittedName>
</protein>
<feature type="domain" description="RNA polymerase sigma factor 70 region 4 type 2" evidence="6">
    <location>
        <begin position="124"/>
        <end position="174"/>
    </location>
</feature>
<dbReference type="Gene3D" id="1.10.1740.10">
    <property type="match status" value="1"/>
</dbReference>
<keyword evidence="3" id="KW-0731">Sigma factor</keyword>
<dbReference type="InterPro" id="IPR014327">
    <property type="entry name" value="RNA_pol_sigma70_bacteroid"/>
</dbReference>
<keyword evidence="2" id="KW-0805">Transcription regulation</keyword>
<dbReference type="InterPro" id="IPR013324">
    <property type="entry name" value="RNA_pol_sigma_r3/r4-like"/>
</dbReference>
<dbReference type="Gene3D" id="1.10.10.10">
    <property type="entry name" value="Winged helix-like DNA-binding domain superfamily/Winged helix DNA-binding domain"/>
    <property type="match status" value="1"/>
</dbReference>
<dbReference type="PANTHER" id="PTHR43133">
    <property type="entry name" value="RNA POLYMERASE ECF-TYPE SIGMA FACTO"/>
    <property type="match status" value="1"/>
</dbReference>
<dbReference type="InterPro" id="IPR014284">
    <property type="entry name" value="RNA_pol_sigma-70_dom"/>
</dbReference>
<evidence type="ECO:0000259" key="5">
    <source>
        <dbReference type="Pfam" id="PF04542"/>
    </source>
</evidence>
<dbReference type="NCBIfam" id="TIGR02937">
    <property type="entry name" value="sigma70-ECF"/>
    <property type="match status" value="1"/>
</dbReference>
<dbReference type="EMBL" id="JACNYL010000001">
    <property type="protein sequence ID" value="MBD1420938.1"/>
    <property type="molecule type" value="Genomic_DNA"/>
</dbReference>
<keyword evidence="8" id="KW-1185">Reference proteome</keyword>
<name>A0ABR7XP47_9SPHI</name>
<dbReference type="NCBIfam" id="TIGR02985">
    <property type="entry name" value="Sig70_bacteroi1"/>
    <property type="match status" value="1"/>
</dbReference>
<dbReference type="InterPro" id="IPR036388">
    <property type="entry name" value="WH-like_DNA-bd_sf"/>
</dbReference>
<evidence type="ECO:0000256" key="3">
    <source>
        <dbReference type="ARBA" id="ARBA00023082"/>
    </source>
</evidence>
<dbReference type="InterPro" id="IPR007627">
    <property type="entry name" value="RNA_pol_sigma70_r2"/>
</dbReference>
<dbReference type="SUPFAM" id="SSF88946">
    <property type="entry name" value="Sigma2 domain of RNA polymerase sigma factors"/>
    <property type="match status" value="1"/>
</dbReference>
<sequence length="189" mass="22350">MLLNASVTDKELFDLLKTGDQSALEQIYNRYHAVLYSHAYRRLPDREEVRDIVHELFIYLWKNRDTLTITSSLSAYLYTAVRSRVLNVFRNKKVQDVYMQSLQGFMDSGQELVEEKIREKELIQLVEQEVASLPPQMRLIFEMSRFQEKSHKEIADELEISPQTVRTQVRNALRILRVKLGTSIFMLFF</sequence>
<evidence type="ECO:0000259" key="6">
    <source>
        <dbReference type="Pfam" id="PF08281"/>
    </source>
</evidence>
<dbReference type="Proteomes" id="UP000651112">
    <property type="component" value="Unassembled WGS sequence"/>
</dbReference>
<organism evidence="7 8">
    <name type="scientific">Sphingobacterium chuzhouense</name>
    <dbReference type="NCBI Taxonomy" id="1742264"/>
    <lineage>
        <taxon>Bacteria</taxon>
        <taxon>Pseudomonadati</taxon>
        <taxon>Bacteroidota</taxon>
        <taxon>Sphingobacteriia</taxon>
        <taxon>Sphingobacteriales</taxon>
        <taxon>Sphingobacteriaceae</taxon>
        <taxon>Sphingobacterium</taxon>
    </lineage>
</organism>
<proteinExistence type="inferred from homology"/>
<evidence type="ECO:0000313" key="8">
    <source>
        <dbReference type="Proteomes" id="UP000651112"/>
    </source>
</evidence>
<feature type="domain" description="RNA polymerase sigma-70 region 2" evidence="5">
    <location>
        <begin position="27"/>
        <end position="93"/>
    </location>
</feature>
<dbReference type="PANTHER" id="PTHR43133:SF46">
    <property type="entry name" value="RNA POLYMERASE SIGMA-70 FACTOR ECF SUBFAMILY"/>
    <property type="match status" value="1"/>
</dbReference>
<reference evidence="7 8" key="1">
    <citation type="submission" date="2020-08" db="EMBL/GenBank/DDBJ databases">
        <title>Sphingobacterium sp. DN00404 isolated from aquaculture water.</title>
        <authorList>
            <person name="Zhang M."/>
        </authorList>
    </citation>
    <scope>NUCLEOTIDE SEQUENCE [LARGE SCALE GENOMIC DNA]</scope>
    <source>
        <strain evidence="7 8">KCTC 42746</strain>
    </source>
</reference>
<evidence type="ECO:0000256" key="1">
    <source>
        <dbReference type="ARBA" id="ARBA00010641"/>
    </source>
</evidence>
<comment type="similarity">
    <text evidence="1">Belongs to the sigma-70 factor family. ECF subfamily.</text>
</comment>
<gene>
    <name evidence="7" type="ORF">H8B21_05050</name>
</gene>
<dbReference type="SUPFAM" id="SSF88659">
    <property type="entry name" value="Sigma3 and sigma4 domains of RNA polymerase sigma factors"/>
    <property type="match status" value="1"/>
</dbReference>
<dbReference type="Pfam" id="PF04542">
    <property type="entry name" value="Sigma70_r2"/>
    <property type="match status" value="1"/>
</dbReference>
<evidence type="ECO:0000313" key="7">
    <source>
        <dbReference type="EMBL" id="MBD1420938.1"/>
    </source>
</evidence>
<keyword evidence="4" id="KW-0804">Transcription</keyword>
<dbReference type="Pfam" id="PF08281">
    <property type="entry name" value="Sigma70_r4_2"/>
    <property type="match status" value="1"/>
</dbReference>
<comment type="caution">
    <text evidence="7">The sequence shown here is derived from an EMBL/GenBank/DDBJ whole genome shotgun (WGS) entry which is preliminary data.</text>
</comment>
<dbReference type="CDD" id="cd06171">
    <property type="entry name" value="Sigma70_r4"/>
    <property type="match status" value="1"/>
</dbReference>
<evidence type="ECO:0000256" key="4">
    <source>
        <dbReference type="ARBA" id="ARBA00023163"/>
    </source>
</evidence>
<accession>A0ABR7XP47</accession>
<evidence type="ECO:0000256" key="2">
    <source>
        <dbReference type="ARBA" id="ARBA00023015"/>
    </source>
</evidence>
<dbReference type="InterPro" id="IPR039425">
    <property type="entry name" value="RNA_pol_sigma-70-like"/>
</dbReference>